<proteinExistence type="predicted"/>
<dbReference type="STRING" id="515622.bpr_I2360"/>
<feature type="domain" description="Zinc-ribbon" evidence="2">
    <location>
        <begin position="2"/>
        <end position="24"/>
    </location>
</feature>
<dbReference type="EMBL" id="CP001810">
    <property type="protein sequence ID" value="ADL35093.1"/>
    <property type="molecule type" value="Genomic_DNA"/>
</dbReference>
<sequence length="442" mass="51052">MYCNKCGEEIRNGVAFCPKCGNKVNARNNNVVSRNYVDGRIKKNSEVSKFGSNFCGKLKDILINIKILFMKMKTIVGRWLIRGKYWKVAILAIVFAMAIILINKGIKICRYNTSPEYRCSVDGHTWDEAICDKPKTCSVCGVIVGNPLGHEWTEATCEKPKTCQRCGATDGSVIVHQLNTYVGSDNVGRCDICGKQIAQSIGEWDKEKIKDYFKIILDKEQISCFDSYWDNFWGVTMYGISYPLSIKPTSRTDMHFFGRVKVKDAMKSHMKDFYFYIDDDGYGDTEATVYSSHYINDQEYDFNATYDSECWGDCYFYYEKELLPETYNSSGNDDNEVASYIMNQSHFYKLAGTWTNSSGTFLITIKNNGIMEVEDTNRESLFQFDSYFYTEKDEETIYLSSINEDSGVLGDFYQNGNMYYRYDGKILKMWSDEEEYTFTRLE</sequence>
<keyword evidence="1" id="KW-0472">Membrane</keyword>
<gene>
    <name evidence="3" type="ordered locus">bpr_I2360</name>
</gene>
<dbReference type="eggNOG" id="COG3103">
    <property type="taxonomic scope" value="Bacteria"/>
</dbReference>
<dbReference type="AlphaFoldDB" id="E0RZ21"/>
<dbReference type="InterPro" id="IPR026870">
    <property type="entry name" value="Zinc_ribbon_dom"/>
</dbReference>
<accession>E0RZ21</accession>
<evidence type="ECO:0000313" key="3">
    <source>
        <dbReference type="EMBL" id="ADL35093.1"/>
    </source>
</evidence>
<reference evidence="3 4" key="1">
    <citation type="journal article" date="2010" name="PLoS ONE">
        <title>The glycobiome of the rumen bacterium Butyrivibrio proteoclasticus B316(T) highlights adaptation to a polysaccharide-rich environment.</title>
        <authorList>
            <person name="Kelly W.J."/>
            <person name="Leahy S.C."/>
            <person name="Altermann E."/>
            <person name="Yeoman C.J."/>
            <person name="Dunne J.C."/>
            <person name="Kong Z."/>
            <person name="Pacheco D.M."/>
            <person name="Li D."/>
            <person name="Noel S.J."/>
            <person name="Moon C.D."/>
            <person name="Cookson A.L."/>
            <person name="Attwood G.T."/>
        </authorList>
    </citation>
    <scope>NUCLEOTIDE SEQUENCE [LARGE SCALE GENOMIC DNA]</scope>
    <source>
        <strain evidence="4">ATCC 51982 / DSM 14932 / B316</strain>
    </source>
</reference>
<dbReference type="HOGENOM" id="CLU_619208_0_0_9"/>
<dbReference type="Pfam" id="PF13240">
    <property type="entry name" value="Zn_Ribbon_1"/>
    <property type="match status" value="1"/>
</dbReference>
<keyword evidence="4" id="KW-1185">Reference proteome</keyword>
<dbReference type="KEGG" id="bpb:bpr_I2360"/>
<keyword evidence="1" id="KW-1133">Transmembrane helix</keyword>
<evidence type="ECO:0000313" key="4">
    <source>
        <dbReference type="Proteomes" id="UP000001299"/>
    </source>
</evidence>
<name>E0RZ21_BUTPB</name>
<organism evidence="3 4">
    <name type="scientific">Butyrivibrio proteoclasticus (strain ATCC 51982 / DSM 14932 / B316)</name>
    <name type="common">Clostridium proteoclasticum</name>
    <dbReference type="NCBI Taxonomy" id="515622"/>
    <lineage>
        <taxon>Bacteria</taxon>
        <taxon>Bacillati</taxon>
        <taxon>Bacillota</taxon>
        <taxon>Clostridia</taxon>
        <taxon>Lachnospirales</taxon>
        <taxon>Lachnospiraceae</taxon>
        <taxon>Butyrivibrio</taxon>
    </lineage>
</organism>
<dbReference type="Proteomes" id="UP000001299">
    <property type="component" value="Chromosome 1"/>
</dbReference>
<keyword evidence="1" id="KW-0812">Transmembrane</keyword>
<protein>
    <recommendedName>
        <fullName evidence="2">Zinc-ribbon domain-containing protein</fullName>
    </recommendedName>
</protein>
<dbReference type="RefSeq" id="WP_013281746.1">
    <property type="nucleotide sequence ID" value="NC_014387.1"/>
</dbReference>
<evidence type="ECO:0000259" key="2">
    <source>
        <dbReference type="Pfam" id="PF13240"/>
    </source>
</evidence>
<evidence type="ECO:0000256" key="1">
    <source>
        <dbReference type="SAM" id="Phobius"/>
    </source>
</evidence>
<feature type="transmembrane region" description="Helical" evidence="1">
    <location>
        <begin position="85"/>
        <end position="102"/>
    </location>
</feature>